<feature type="region of interest" description="Disordered" evidence="1">
    <location>
        <begin position="106"/>
        <end position="137"/>
    </location>
</feature>
<sequence length="159" mass="17824">MRSGGVISPSSPSPSTRWRSRVGVGWWFDIDAHPRPCPRVPLNLRLNPNRTTPARSLPATRPSLHPSFTTTTTITHLILPPHPPPIHPSRVAWPIPLRTLHASCRPTPAWNSQETTRNLTRTPTRLTRPQTPPLIRTRTPIPISTWTLCTISEKASGWI</sequence>
<organism evidence="2 3">
    <name type="scientific">Papiliotrema laurentii</name>
    <name type="common">Cryptococcus laurentii</name>
    <dbReference type="NCBI Taxonomy" id="5418"/>
    <lineage>
        <taxon>Eukaryota</taxon>
        <taxon>Fungi</taxon>
        <taxon>Dikarya</taxon>
        <taxon>Basidiomycota</taxon>
        <taxon>Agaricomycotina</taxon>
        <taxon>Tremellomycetes</taxon>
        <taxon>Tremellales</taxon>
        <taxon>Rhynchogastremaceae</taxon>
        <taxon>Papiliotrema</taxon>
    </lineage>
</organism>
<keyword evidence="3" id="KW-1185">Reference proteome</keyword>
<comment type="caution">
    <text evidence="2">The sequence shown here is derived from an EMBL/GenBank/DDBJ whole genome shotgun (WGS) entry which is preliminary data.</text>
</comment>
<accession>A0AAD9L7X5</accession>
<evidence type="ECO:0000313" key="2">
    <source>
        <dbReference type="EMBL" id="KAK1925942.1"/>
    </source>
</evidence>
<feature type="region of interest" description="Disordered" evidence="1">
    <location>
        <begin position="44"/>
        <end position="66"/>
    </location>
</feature>
<evidence type="ECO:0000313" key="3">
    <source>
        <dbReference type="Proteomes" id="UP001182556"/>
    </source>
</evidence>
<reference evidence="2" key="1">
    <citation type="submission" date="2023-02" db="EMBL/GenBank/DDBJ databases">
        <title>Identification and recombinant expression of a fungal hydrolase from Papiliotrema laurentii that hydrolyzes apple cutin and clears colloidal polyester polyurethane.</title>
        <authorList>
            <consortium name="DOE Joint Genome Institute"/>
            <person name="Roman V.A."/>
            <person name="Bojanowski C."/>
            <person name="Crable B.R."/>
            <person name="Wagner D.N."/>
            <person name="Hung C.S."/>
            <person name="Nadeau L.J."/>
            <person name="Schratz L."/>
            <person name="Haridas S."/>
            <person name="Pangilinan J."/>
            <person name="Lipzen A."/>
            <person name="Na H."/>
            <person name="Yan M."/>
            <person name="Ng V."/>
            <person name="Grigoriev I.V."/>
            <person name="Spatafora J.W."/>
            <person name="Barlow D."/>
            <person name="Biffinger J."/>
            <person name="Kelley-Loughnane N."/>
            <person name="Varaljay V.A."/>
            <person name="Crookes-Goodson W.J."/>
        </authorList>
    </citation>
    <scope>NUCLEOTIDE SEQUENCE</scope>
    <source>
        <strain evidence="2">5307AH</strain>
    </source>
</reference>
<proteinExistence type="predicted"/>
<feature type="compositionally biased region" description="Low complexity" evidence="1">
    <location>
        <begin position="115"/>
        <end position="137"/>
    </location>
</feature>
<name>A0AAD9L7X5_PAPLA</name>
<gene>
    <name evidence="2" type="ORF">DB88DRAFT_219961</name>
</gene>
<dbReference type="Proteomes" id="UP001182556">
    <property type="component" value="Unassembled WGS sequence"/>
</dbReference>
<protein>
    <submittedName>
        <fullName evidence="2">Uncharacterized protein</fullName>
    </submittedName>
</protein>
<evidence type="ECO:0000256" key="1">
    <source>
        <dbReference type="SAM" id="MobiDB-lite"/>
    </source>
</evidence>
<dbReference type="EMBL" id="JAODAN010000003">
    <property type="protein sequence ID" value="KAK1925942.1"/>
    <property type="molecule type" value="Genomic_DNA"/>
</dbReference>
<dbReference type="AlphaFoldDB" id="A0AAD9L7X5"/>